<dbReference type="EMBL" id="BKBQ01000010">
    <property type="protein sequence ID" value="GEQ53997.1"/>
    <property type="molecule type" value="Genomic_DNA"/>
</dbReference>
<dbReference type="AlphaFoldDB" id="A0AAN4UAQ8"/>
<keyword evidence="4" id="KW-1185">Reference proteome</keyword>
<reference evidence="2" key="1">
    <citation type="submission" date="2019-08" db="EMBL/GenBank/DDBJ databases">
        <authorList>
            <person name="Ishikawa M."/>
            <person name="Suzuki T."/>
            <person name="Matsutani M."/>
        </authorList>
    </citation>
    <scope>NUCLEOTIDE SEQUENCE</scope>
    <source>
        <strain evidence="2">7C1</strain>
        <strain evidence="1">8C4</strain>
    </source>
</reference>
<evidence type="ECO:0000313" key="2">
    <source>
        <dbReference type="EMBL" id="GEQ53997.1"/>
    </source>
</evidence>
<evidence type="ECO:0000313" key="4">
    <source>
        <dbReference type="Proteomes" id="UP000886607"/>
    </source>
</evidence>
<dbReference type="Proteomes" id="UP000886597">
    <property type="component" value="Unassembled WGS sequence"/>
</dbReference>
<evidence type="ECO:0000313" key="1">
    <source>
        <dbReference type="EMBL" id="GEQ48970.1"/>
    </source>
</evidence>
<accession>A0AAN4UAQ8</accession>
<sequence length="58" mass="6860">MSFFHKNSGWKNVYTSSTDIEIRCFCDIVNLIDYRFNMVNNLIGERMSQNDIGKNYIC</sequence>
<name>A0AAN4UAQ8_9ENTE</name>
<evidence type="ECO:0000313" key="3">
    <source>
        <dbReference type="Proteomes" id="UP000886597"/>
    </source>
</evidence>
<dbReference type="EMBL" id="BKBO01000009">
    <property type="protein sequence ID" value="GEQ48970.1"/>
    <property type="molecule type" value="Genomic_DNA"/>
</dbReference>
<protein>
    <submittedName>
        <fullName evidence="2">Uncharacterized protein</fullName>
    </submittedName>
</protein>
<organism evidence="2 3">
    <name type="scientific">Tetragenococcus koreensis</name>
    <dbReference type="NCBI Taxonomy" id="290335"/>
    <lineage>
        <taxon>Bacteria</taxon>
        <taxon>Bacillati</taxon>
        <taxon>Bacillota</taxon>
        <taxon>Bacilli</taxon>
        <taxon>Lactobacillales</taxon>
        <taxon>Enterococcaceae</taxon>
        <taxon>Tetragenococcus</taxon>
    </lineage>
</organism>
<reference evidence="2" key="2">
    <citation type="journal article" date="2020" name="Int. Dairy J.">
        <title>Lactic acid bacterial diversity in Brie cheese focusing on salt concentration and pH of isolation medium and characterisation of halophilic and alkaliphilic lactic acid bacterial isolates.</title>
        <authorList>
            <person name="Unno R."/>
            <person name="Matsutani M."/>
            <person name="Suzuki T."/>
            <person name="Kodama K."/>
            <person name="Matsushita H."/>
            <person name="Yamasato K."/>
            <person name="Koizumi Y."/>
            <person name="Ishikawa M."/>
        </authorList>
    </citation>
    <scope>NUCLEOTIDE SEQUENCE</scope>
    <source>
        <strain evidence="2">7C1</strain>
        <strain evidence="1">8C4</strain>
    </source>
</reference>
<comment type="caution">
    <text evidence="2">The sequence shown here is derived from an EMBL/GenBank/DDBJ whole genome shotgun (WGS) entry which is preliminary data.</text>
</comment>
<proteinExistence type="predicted"/>
<dbReference type="Proteomes" id="UP000886607">
    <property type="component" value="Unassembled WGS sequence"/>
</dbReference>
<gene>
    <name evidence="1" type="ORF">TK11N_08220</name>
    <name evidence="2" type="ORF">TK2N_08410</name>
</gene>